<dbReference type="EMBL" id="LR796315">
    <property type="protein sequence ID" value="CAB4136158.1"/>
    <property type="molecule type" value="Genomic_DNA"/>
</dbReference>
<name>A0A6J7XCG3_9CAUD</name>
<organism evidence="3">
    <name type="scientific">uncultured Caudovirales phage</name>
    <dbReference type="NCBI Taxonomy" id="2100421"/>
    <lineage>
        <taxon>Viruses</taxon>
        <taxon>Duplodnaviria</taxon>
        <taxon>Heunggongvirae</taxon>
        <taxon>Uroviricota</taxon>
        <taxon>Caudoviricetes</taxon>
        <taxon>Peduoviridae</taxon>
        <taxon>Maltschvirus</taxon>
        <taxon>Maltschvirus maltsch</taxon>
    </lineage>
</organism>
<keyword evidence="1" id="KW-0472">Membrane</keyword>
<feature type="transmembrane region" description="Helical" evidence="1">
    <location>
        <begin position="12"/>
        <end position="33"/>
    </location>
</feature>
<gene>
    <name evidence="3" type="ORF">UFOVP1549_45</name>
    <name evidence="2" type="ORF">UFOVP303_49</name>
</gene>
<sequence length="150" mass="17543">MKKQIARTLTMWVLYGVTLWVGFGWFGLPTGFMPMFMNFLGTSVFLGFALWETFILFGLNELRKDAKYAEQEAELREFLSPFWTTNSGLSLPTDNGFQFELFWNEAINMWQVELWDMTVAPVAICDREVFITHSEAFDWYLATSKVLDKF</sequence>
<feature type="transmembrane region" description="Helical" evidence="1">
    <location>
        <begin position="39"/>
        <end position="59"/>
    </location>
</feature>
<evidence type="ECO:0000313" key="2">
    <source>
        <dbReference type="EMBL" id="CAB4136158.1"/>
    </source>
</evidence>
<keyword evidence="1" id="KW-0812">Transmembrane</keyword>
<keyword evidence="1" id="KW-1133">Transmembrane helix</keyword>
<reference evidence="3" key="1">
    <citation type="submission" date="2020-05" db="EMBL/GenBank/DDBJ databases">
        <authorList>
            <person name="Chiriac C."/>
            <person name="Salcher M."/>
            <person name="Ghai R."/>
            <person name="Kavagutti S V."/>
        </authorList>
    </citation>
    <scope>NUCLEOTIDE SEQUENCE</scope>
</reference>
<accession>A0A6J7XCG3</accession>
<dbReference type="EMBL" id="LR798394">
    <property type="protein sequence ID" value="CAB5228608.1"/>
    <property type="molecule type" value="Genomic_DNA"/>
</dbReference>
<protein>
    <submittedName>
        <fullName evidence="3">Uncharacterized protein</fullName>
    </submittedName>
</protein>
<evidence type="ECO:0000256" key="1">
    <source>
        <dbReference type="SAM" id="Phobius"/>
    </source>
</evidence>
<proteinExistence type="predicted"/>
<evidence type="ECO:0000313" key="3">
    <source>
        <dbReference type="EMBL" id="CAB5228608.1"/>
    </source>
</evidence>